<dbReference type="AlphaFoldDB" id="B9JNZ0"/>
<name>B9JNZ0_RHIR8</name>
<reference evidence="1 2" key="1">
    <citation type="journal article" date="2009" name="J. Bacteriol.">
        <title>Genome sequences of three Agrobacterium biovars help elucidate the evolution of multichromosome genomes in bacteria.</title>
        <authorList>
            <person name="Slater S.C."/>
            <person name="Goldman B.S."/>
            <person name="Goodner B."/>
            <person name="Setubal J.C."/>
            <person name="Farrand S.K."/>
            <person name="Nester E.W."/>
            <person name="Burr T.J."/>
            <person name="Banta L."/>
            <person name="Dickerman A.W."/>
            <person name="Paulsen I."/>
            <person name="Otten L."/>
            <person name="Suen G."/>
            <person name="Welch R."/>
            <person name="Almeida N.F."/>
            <person name="Arnold F."/>
            <person name="Burton O.T."/>
            <person name="Du Z."/>
            <person name="Ewing A."/>
            <person name="Godsy E."/>
            <person name="Heisel S."/>
            <person name="Houmiel K.L."/>
            <person name="Jhaveri J."/>
            <person name="Lu J."/>
            <person name="Miller N.M."/>
            <person name="Norton S."/>
            <person name="Chen Q."/>
            <person name="Phoolcharoen W."/>
            <person name="Ohlin V."/>
            <person name="Ondrusek D."/>
            <person name="Pride N."/>
            <person name="Stricklin S.L."/>
            <person name="Sun J."/>
            <person name="Wheeler C."/>
            <person name="Wilson L."/>
            <person name="Zhu H."/>
            <person name="Wood D.W."/>
        </authorList>
    </citation>
    <scope>NUCLEOTIDE SEQUENCE [LARGE SCALE GENOMIC DNA]</scope>
    <source>
        <strain evidence="2">K84 / ATCC BAA-868</strain>
    </source>
</reference>
<organism evidence="1 2">
    <name type="scientific">Rhizobium rhizogenes (strain K84 / ATCC BAA-868)</name>
    <name type="common">Agrobacterium radiobacter</name>
    <dbReference type="NCBI Taxonomy" id="311403"/>
    <lineage>
        <taxon>Bacteria</taxon>
        <taxon>Pseudomonadati</taxon>
        <taxon>Pseudomonadota</taxon>
        <taxon>Alphaproteobacteria</taxon>
        <taxon>Hyphomicrobiales</taxon>
        <taxon>Rhizobiaceae</taxon>
        <taxon>Rhizobium/Agrobacterium group</taxon>
        <taxon>Rhizobium</taxon>
    </lineage>
</organism>
<evidence type="ECO:0000313" key="1">
    <source>
        <dbReference type="EMBL" id="ACM29270.1"/>
    </source>
</evidence>
<accession>B9JNZ0</accession>
<gene>
    <name evidence="1" type="ordered locus">Arad_7859</name>
</gene>
<evidence type="ECO:0000313" key="2">
    <source>
        <dbReference type="Proteomes" id="UP000001600"/>
    </source>
</evidence>
<dbReference type="HOGENOM" id="CLU_902058_0_0_5"/>
<dbReference type="EMBL" id="CP000629">
    <property type="protein sequence ID" value="ACM29270.1"/>
    <property type="molecule type" value="Genomic_DNA"/>
</dbReference>
<dbReference type="STRING" id="311403.Arad_7859"/>
<dbReference type="Proteomes" id="UP000001600">
    <property type="component" value="Chromosome 2"/>
</dbReference>
<sequence>MSSVDAIIEEVLNTRPNQVHNSSYKALRSSNSANEYSQEAELANHERLWFNDLYGFVDHYRQGESERGRLIQKVRLERDPDFGNLLLESSFDAYLLGETVQFPYSIYFNMARNVRSRLLLNQVKDDTTAIIELGAGTGMALIDLWHSGIDRQIPLICMEPTHFGRLCFDFLTRLEPKILGRSIYFNFQDPVFPEINDLNTQSLLLFTSGAIEYIEELPEQLLLDIICRFDKVCGVHLEPLGWQIPDLKITTSSPQSLVRSGERGQNKNLWQLLVKLQNSGLIRISSEKEFGVYGSLKYPITYLRWDKL</sequence>
<proteinExistence type="predicted"/>
<dbReference type="RefSeq" id="WP_012649595.1">
    <property type="nucleotide sequence ID" value="NC_011983.1"/>
</dbReference>
<protein>
    <submittedName>
        <fullName evidence="1">Uncharacterized protein</fullName>
    </submittedName>
</protein>
<dbReference type="KEGG" id="ara:Arad_7859"/>